<feature type="domain" description="DUF1540" evidence="1">
    <location>
        <begin position="5"/>
        <end position="47"/>
    </location>
</feature>
<sequence length="50" mass="5730">MRIEVKCEVENCKYWAEGDQCVADSIMVVANRGNQAVNEKETICDTFEKM</sequence>
<dbReference type="InterPro" id="IPR011437">
    <property type="entry name" value="DUF1540"/>
</dbReference>
<evidence type="ECO:0000313" key="2">
    <source>
        <dbReference type="EMBL" id="NKE04558.1"/>
    </source>
</evidence>
<gene>
    <name evidence="2" type="ORF">GWK17_03565</name>
</gene>
<dbReference type="AlphaFoldDB" id="A0A846T6M4"/>
<proteinExistence type="predicted"/>
<evidence type="ECO:0000313" key="3">
    <source>
        <dbReference type="Proteomes" id="UP000587942"/>
    </source>
</evidence>
<dbReference type="Pfam" id="PF07561">
    <property type="entry name" value="DUF1540"/>
    <property type="match status" value="1"/>
</dbReference>
<protein>
    <submittedName>
        <fullName evidence="2">DUF1540 domain-containing protein</fullName>
    </submittedName>
</protein>
<evidence type="ECO:0000259" key="1">
    <source>
        <dbReference type="Pfam" id="PF07561"/>
    </source>
</evidence>
<accession>A0A846T6M4</accession>
<dbReference type="EMBL" id="JAAVUM010000002">
    <property type="protein sequence ID" value="NKE04558.1"/>
    <property type="molecule type" value="Genomic_DNA"/>
</dbReference>
<comment type="caution">
    <text evidence="2">The sequence shown here is derived from an EMBL/GenBank/DDBJ whole genome shotgun (WGS) entry which is preliminary data.</text>
</comment>
<organism evidence="2 3">
    <name type="scientific">Mesobacillus selenatarsenatis</name>
    <dbReference type="NCBI Taxonomy" id="388741"/>
    <lineage>
        <taxon>Bacteria</taxon>
        <taxon>Bacillati</taxon>
        <taxon>Bacillota</taxon>
        <taxon>Bacilli</taxon>
        <taxon>Bacillales</taxon>
        <taxon>Bacillaceae</taxon>
        <taxon>Mesobacillus</taxon>
    </lineage>
</organism>
<reference evidence="2 3" key="1">
    <citation type="submission" date="2020-03" db="EMBL/GenBank/DDBJ databases">
        <authorList>
            <person name="Sun Q."/>
        </authorList>
    </citation>
    <scope>NUCLEOTIDE SEQUENCE [LARGE SCALE GENOMIC DNA]</scope>
    <source>
        <strain evidence="2 3">KACC 21451</strain>
    </source>
</reference>
<name>A0A846T6M4_9BACI</name>
<dbReference type="RefSeq" id="WP_167831072.1">
    <property type="nucleotide sequence ID" value="NZ_JAAVUM010000002.1"/>
</dbReference>
<dbReference type="Proteomes" id="UP000587942">
    <property type="component" value="Unassembled WGS sequence"/>
</dbReference>